<name>A0AAE9HFM8_9CAUD</name>
<protein>
    <submittedName>
        <fullName evidence="1">Uncharacterized protein</fullName>
    </submittedName>
</protein>
<dbReference type="Proteomes" id="UP000830955">
    <property type="component" value="Segment"/>
</dbReference>
<reference evidence="1 2" key="1">
    <citation type="submission" date="2022-03" db="EMBL/GenBank/DDBJ databases">
        <authorList>
            <person name="Friedrich I."/>
            <person name="Schneider D."/>
            <person name="Poehlein A."/>
            <person name="Hertel R."/>
            <person name="Daniel R."/>
        </authorList>
    </citation>
    <scope>NUCLEOTIDE SEQUENCE [LARGE SCALE GENOMIC DNA]</scope>
</reference>
<evidence type="ECO:0000313" key="2">
    <source>
        <dbReference type="Proteomes" id="UP000830955"/>
    </source>
</evidence>
<keyword evidence="2" id="KW-1185">Reference proteome</keyword>
<accession>A0AAE9HFM8</accession>
<proteinExistence type="predicted"/>
<gene>
    <name evidence="1" type="ORF">OTAKU_00320</name>
</gene>
<organism evidence="1 2">
    <name type="scientific">Serratia phage vB_SmaM-Otaku</name>
    <dbReference type="NCBI Taxonomy" id="2932867"/>
    <lineage>
        <taxon>Viruses</taxon>
        <taxon>Duplodnaviria</taxon>
        <taxon>Heunggongvirae</taxon>
        <taxon>Uroviricota</taxon>
        <taxon>Caudoviricetes</taxon>
        <taxon>Sarkviridae</taxon>
        <taxon>Otakuvirus</taxon>
        <taxon>Otakuvirus otaku</taxon>
    </lineage>
</organism>
<sequence length="61" mass="7091">MMFWGTLSGDRVRVAQMSTDHILNSIAWLVREAEMHDEKDGVDVRTWILTFTAELKRRNGV</sequence>
<evidence type="ECO:0000313" key="1">
    <source>
        <dbReference type="EMBL" id="UPU16021.1"/>
    </source>
</evidence>
<dbReference type="EMBL" id="ON087563">
    <property type="protein sequence ID" value="UPU16021.1"/>
    <property type="molecule type" value="Genomic_DNA"/>
</dbReference>